<dbReference type="EMBL" id="RRVG01000093">
    <property type="protein sequence ID" value="RRL36002.1"/>
    <property type="molecule type" value="Genomic_DNA"/>
</dbReference>
<dbReference type="EMBL" id="CP107128">
    <property type="protein sequence ID" value="WLM94228.1"/>
    <property type="molecule type" value="Genomic_DNA"/>
</dbReference>
<evidence type="ECO:0000313" key="7">
    <source>
        <dbReference type="EMBL" id="RXD17610.1"/>
    </source>
</evidence>
<feature type="region of interest" description="Disordered" evidence="1">
    <location>
        <begin position="229"/>
        <end position="248"/>
    </location>
</feature>
<dbReference type="Proteomes" id="UP000272662">
    <property type="component" value="Unassembled WGS sequence"/>
</dbReference>
<dbReference type="EMBL" id="ABONVU020000005">
    <property type="protein sequence ID" value="EMJ5253677.1"/>
    <property type="molecule type" value="Genomic_DNA"/>
</dbReference>
<gene>
    <name evidence="5" type="ORF">D3C88_07655</name>
    <name evidence="6" type="ORF">DU321_27470</name>
    <name evidence="7" type="ORF">EPS76_04085</name>
    <name evidence="8" type="ORF">FKO60_00205</name>
    <name evidence="3" type="ORF">GRC73_05660</name>
    <name evidence="4" type="ORF">HLZ39_12465</name>
    <name evidence="10" type="ORF">OGM49_08385</name>
    <name evidence="9" type="ORF">OGM49_16125</name>
    <name evidence="2" type="ORF">R8O40_001886</name>
    <name evidence="12" type="ORF">V9Z47_07865</name>
    <name evidence="11" type="ORF">V9Z47_17915</name>
</gene>
<reference evidence="7 15" key="4">
    <citation type="submission" date="2019-01" db="EMBL/GenBank/DDBJ databases">
        <title>Genomic analysis of febrile catheter-associated UTI E. coli isolates.</title>
        <authorList>
            <person name="Potter R."/>
            <person name="Zou Z."/>
            <person name="Henderson J."/>
            <person name="Dantas G."/>
        </authorList>
    </citation>
    <scope>NUCLEOTIDE SEQUENCE [LARGE SCALE GENOMIC DNA]</scope>
    <source>
        <strain evidence="7 15">29_CAASB</strain>
    </source>
</reference>
<reference evidence="3 17" key="2">
    <citation type="journal article" date="2018" name="Genome Biol.">
        <title>SKESA: strategic k-mer extension for scrupulous assemblies.</title>
        <authorList>
            <person name="Souvorov A."/>
            <person name="Agarwala R."/>
            <person name="Lipman D.J."/>
        </authorList>
    </citation>
    <scope>NUCLEOTIDE SEQUENCE [LARGE SCALE GENOMIC DNA]</scope>
    <source>
        <strain evidence="3">EC00763</strain>
        <strain evidence="4">Ecoli[ST-405]</strain>
        <strain evidence="17">ecoli[ST-405]</strain>
    </source>
</reference>
<protein>
    <submittedName>
        <fullName evidence="5">Peptidase</fullName>
    </submittedName>
</protein>
<evidence type="ECO:0000313" key="2">
    <source>
        <dbReference type="EMBL" id="EMJ5253677.1"/>
    </source>
</evidence>
<dbReference type="RefSeq" id="WP_001273074.1">
    <property type="nucleotide sequence ID" value="NZ_AP018784.2"/>
</dbReference>
<dbReference type="Proteomes" id="UP001180189">
    <property type="component" value="Chromosome"/>
</dbReference>
<reference evidence="5 14" key="1">
    <citation type="journal article" date="2018" name="BMC Microbiol.">
        <title>Genome sequencing of strains of the most prevalent clonal group of O1:K1:H7 Escherichia coli that causes neonatal meningitis in France.</title>
        <authorList>
            <person name="Geslain G."/>
            <person name="Birgy A."/>
            <person name="Adiba S."/>
            <person name="Magnan M."/>
            <person name="Courroux C."/>
            <person name="Levy C."/>
            <person name="Cohen R."/>
            <person name="Bidet P."/>
            <person name="Bonacorsi S."/>
        </authorList>
    </citation>
    <scope>NUCLEOTIDE SEQUENCE [LARGE SCALE GENOMIC DNA]</scope>
    <source>
        <strain evidence="5 14">S308</strain>
    </source>
</reference>
<organism evidence="5 14">
    <name type="scientific">Escherichia coli</name>
    <dbReference type="NCBI Taxonomy" id="562"/>
    <lineage>
        <taxon>Bacteria</taxon>
        <taxon>Pseudomonadati</taxon>
        <taxon>Pseudomonadota</taxon>
        <taxon>Gammaproteobacteria</taxon>
        <taxon>Enterobacterales</taxon>
        <taxon>Enterobacteriaceae</taxon>
        <taxon>Escherichia</taxon>
    </lineage>
</organism>
<accession>A0A0J3ZJB5</accession>
<dbReference type="EMBL" id="VHKY01000001">
    <property type="protein sequence ID" value="TZE51659.1"/>
    <property type="molecule type" value="Genomic_DNA"/>
</dbReference>
<evidence type="ECO:0000313" key="17">
    <source>
        <dbReference type="Proteomes" id="UP000842519"/>
    </source>
</evidence>
<dbReference type="EMBL" id="DABBJX010000003">
    <property type="protein sequence ID" value="HAH4523488.1"/>
    <property type="molecule type" value="Genomic_DNA"/>
</dbReference>
<reference evidence="9" key="7">
    <citation type="journal article" date="2023" name="Microorganisms">
        <title>Comparative Genomic Analysis of ST131 Subclade C2 of ESBL-Producing E. coli Isolates from Patients with Recurrent and Sporadic Urinary Tract Infections.</title>
        <authorList>
            <person name="Jaen-Luchoro D."/>
            <person name="Kahnamouei A."/>
            <person name="Yazdanshenas S."/>
            <person name="Lindblom A."/>
            <person name="Samuelsson E."/>
            <person name="Ahren C."/>
            <person name="Karami N."/>
        </authorList>
    </citation>
    <scope>NUCLEOTIDE SEQUENCE</scope>
    <source>
        <strain evidence="9">S7</strain>
    </source>
</reference>
<dbReference type="EMBL" id="CP146670">
    <property type="protein sequence ID" value="WWX72927.1"/>
    <property type="molecule type" value="Genomic_DNA"/>
</dbReference>
<sequence length="371" mass="40468">MSAIHIFKAGTHTDMHGKKLPFTPDDLAACVKAYDPSVHEAPLVIGHPRTEDPAWGWVKALSLSGVDLMAEPAQLDPQFAEMVTDGRFKKVSASFYLPDSPSNPKPGVLYLRHVGFLGAQPPSVKGLKQVSFSEQEEGVVEFADWQAITNASLWGKLRDFLIARFSLDEAEKVLPEWQLNSLREEAYRDTLSQDAAGAQFSETGPGPSSASNEESSMTKEEIEALQEENRRLKQQAADRDARDAQVRQEQLHKDNVAFAEKLVAEGRLAPRASSVVVALLDAVAGGDKPVEFAEGESRTPLATAFRSLLSDGEPVMNFAEQATKERVGDTVKVDVAEFAEADPERLALHQKAVALSKKEGISYEAAVARCL</sequence>
<evidence type="ECO:0000256" key="1">
    <source>
        <dbReference type="SAM" id="MobiDB-lite"/>
    </source>
</evidence>
<evidence type="ECO:0000313" key="3">
    <source>
        <dbReference type="EMBL" id="HAH4523488.1"/>
    </source>
</evidence>
<accession>A0A061KZG8</accession>
<reference evidence="6 13" key="3">
    <citation type="submission" date="2018-11" db="EMBL/GenBank/DDBJ databases">
        <title>E. coli isolates of the female bladder.</title>
        <authorList>
            <person name="Garretto A."/>
            <person name="Miller-Ensminger T."/>
            <person name="Wolfe A.J."/>
            <person name="Putonti C."/>
        </authorList>
    </citation>
    <scope>NUCLEOTIDE SEQUENCE [LARGE SCALE GENOMIC DNA]</scope>
    <source>
        <strain evidence="6 13">UMB1727</strain>
    </source>
</reference>
<evidence type="ECO:0000313" key="15">
    <source>
        <dbReference type="Proteomes" id="UP000288730"/>
    </source>
</evidence>
<reference evidence="8 16" key="5">
    <citation type="submission" date="2019-06" db="EMBL/GenBank/DDBJ databases">
        <title>The presence and diversity of blaCTX-M among Escherichia coli from urban wastewater and feedlot cattle, in Alberta, Canada.</title>
        <authorList>
            <person name="Cormier A.C."/>
            <person name="Chalmer G."/>
            <person name="Cook S.R."/>
            <person name="Zaheer R."/>
            <person name="Hannon S.J."/>
            <person name="Booker C.W."/>
            <person name="Read R."/>
            <person name="Gow S.P."/>
            <person name="Mcallister T.A."/>
            <person name="Boerlin P."/>
        </authorList>
    </citation>
    <scope>NUCLEOTIDE SEQUENCE [LARGE SCALE GENOMIC DNA]</scope>
    <source>
        <strain evidence="8 16">347</strain>
    </source>
</reference>
<evidence type="ECO:0000313" key="8">
    <source>
        <dbReference type="EMBL" id="TZE51659.1"/>
    </source>
</evidence>
<dbReference type="EMBL" id="QXHA01000442">
    <property type="protein sequence ID" value="RIB42499.1"/>
    <property type="molecule type" value="Genomic_DNA"/>
</dbReference>
<dbReference type="EMBL" id="SCJN01000018">
    <property type="protein sequence ID" value="RXD17610.1"/>
    <property type="molecule type" value="Genomic_DNA"/>
</dbReference>
<reference evidence="2" key="8">
    <citation type="submission" date="2024-02" db="EMBL/GenBank/DDBJ databases">
        <authorList>
            <consortium name="Clinical and Environmental Microbiology Branch: Whole genome sequencing antimicrobial resistance pathogens in the healthcare setting"/>
        </authorList>
    </citation>
    <scope>NUCLEOTIDE SEQUENCE</scope>
    <source>
        <strain evidence="2">1924188</strain>
    </source>
</reference>
<dbReference type="Proteomes" id="UP000842519">
    <property type="component" value="Unassembled WGS sequence"/>
</dbReference>
<dbReference type="Proteomes" id="UP001285616">
    <property type="component" value="Unassembled WGS sequence"/>
</dbReference>
<dbReference type="Proteomes" id="UP000288730">
    <property type="component" value="Unassembled WGS sequence"/>
</dbReference>
<reference evidence="4" key="6">
    <citation type="submission" date="2019-11" db="EMBL/GenBank/DDBJ databases">
        <authorList>
            <consortium name="NCBI Pathogen Detection Project"/>
        </authorList>
    </citation>
    <scope>NUCLEOTIDE SEQUENCE</scope>
    <source>
        <strain evidence="3">EC00763</strain>
        <strain evidence="4">Ecoli[ST-405]</strain>
    </source>
</reference>
<evidence type="ECO:0000313" key="5">
    <source>
        <dbReference type="EMBL" id="RIB42499.1"/>
    </source>
</evidence>
<dbReference type="Proteomes" id="UP000284508">
    <property type="component" value="Unassembled WGS sequence"/>
</dbReference>
<feature type="compositionally biased region" description="Polar residues" evidence="1">
    <location>
        <begin position="200"/>
        <end position="215"/>
    </location>
</feature>
<dbReference type="AlphaFoldDB" id="A0A061KZG8"/>
<reference evidence="11" key="9">
    <citation type="submission" date="2024-03" db="EMBL/GenBank/DDBJ databases">
        <title>Epithelial relay of microbial signals coordinates intestinal macrophage supported barrier repair.</title>
        <authorList>
            <person name="Tsai M.T."/>
        </authorList>
    </citation>
    <scope>NUCLEOTIDE SEQUENCE</scope>
    <source>
        <strain evidence="11">MS 21-1</strain>
    </source>
</reference>
<feature type="region of interest" description="Disordered" evidence="1">
    <location>
        <begin position="197"/>
        <end position="223"/>
    </location>
</feature>
<evidence type="ECO:0000313" key="10">
    <source>
        <dbReference type="EMBL" id="WLM97490.1"/>
    </source>
</evidence>
<evidence type="ECO:0000313" key="4">
    <source>
        <dbReference type="EMBL" id="HAJ5805315.1"/>
    </source>
</evidence>
<dbReference type="EMBL" id="CP146670">
    <property type="protein sequence ID" value="WWX69983.1"/>
    <property type="molecule type" value="Genomic_DNA"/>
</dbReference>
<dbReference type="Proteomes" id="UP000324120">
    <property type="component" value="Unassembled WGS sequence"/>
</dbReference>
<evidence type="ECO:0000313" key="9">
    <source>
        <dbReference type="EMBL" id="WLM94228.1"/>
    </source>
</evidence>
<dbReference type="Proteomes" id="UP001383096">
    <property type="component" value="Chromosome"/>
</dbReference>
<name>A0A061KZG8_ECOLX</name>
<evidence type="ECO:0000313" key="12">
    <source>
        <dbReference type="EMBL" id="WWX72927.1"/>
    </source>
</evidence>
<proteinExistence type="predicted"/>
<evidence type="ECO:0000313" key="13">
    <source>
        <dbReference type="Proteomes" id="UP000272662"/>
    </source>
</evidence>
<evidence type="ECO:0000313" key="14">
    <source>
        <dbReference type="Proteomes" id="UP000284508"/>
    </source>
</evidence>
<evidence type="ECO:0000313" key="11">
    <source>
        <dbReference type="EMBL" id="WWX69983.1"/>
    </source>
</evidence>
<dbReference type="EMBL" id="CP107128">
    <property type="protein sequence ID" value="WLM97490.1"/>
    <property type="molecule type" value="Genomic_DNA"/>
</dbReference>
<evidence type="ECO:0000313" key="16">
    <source>
        <dbReference type="Proteomes" id="UP000324120"/>
    </source>
</evidence>
<evidence type="ECO:0000313" key="6">
    <source>
        <dbReference type="EMBL" id="RRL36002.1"/>
    </source>
</evidence>
<dbReference type="EMBL" id="DABGKQ010000016">
    <property type="protein sequence ID" value="HAJ5805315.1"/>
    <property type="molecule type" value="Genomic_DNA"/>
</dbReference>
<dbReference type="GeneID" id="66560632"/>